<name>A0A158F3U7_9BURK</name>
<dbReference type="Proteomes" id="UP000054770">
    <property type="component" value="Unassembled WGS sequence"/>
</dbReference>
<evidence type="ECO:0000313" key="1">
    <source>
        <dbReference type="EMBL" id="SAL14333.1"/>
    </source>
</evidence>
<organism evidence="1 2">
    <name type="scientific">Caballeronia choica</name>
    <dbReference type="NCBI Taxonomy" id="326476"/>
    <lineage>
        <taxon>Bacteria</taxon>
        <taxon>Pseudomonadati</taxon>
        <taxon>Pseudomonadota</taxon>
        <taxon>Betaproteobacteria</taxon>
        <taxon>Burkholderiales</taxon>
        <taxon>Burkholderiaceae</taxon>
        <taxon>Caballeronia</taxon>
    </lineage>
</organism>
<reference evidence="1" key="1">
    <citation type="submission" date="2016-01" db="EMBL/GenBank/DDBJ databases">
        <authorList>
            <person name="Peeters C."/>
        </authorList>
    </citation>
    <scope>NUCLEOTIDE SEQUENCE [LARGE SCALE GENOMIC DNA]</scope>
    <source>
        <strain evidence="1">LMG 22940</strain>
    </source>
</reference>
<dbReference type="AlphaFoldDB" id="A0A158F3U7"/>
<sequence>MYTLVERANLKPEQTGEGTVGCGWKTGLPTAVMVAPDAGERSLSSLKGLISARLQLIAPRAVRTQLDAAWGAADAADLELWCLCLWVGLGLLFG</sequence>
<accession>A0A158F3U7</accession>
<protein>
    <submittedName>
        <fullName evidence="1">Uncharacterized protein</fullName>
    </submittedName>
</protein>
<keyword evidence="2" id="KW-1185">Reference proteome</keyword>
<proteinExistence type="predicted"/>
<gene>
    <name evidence="1" type="ORF">AWB68_00243</name>
</gene>
<dbReference type="EMBL" id="FCON02000002">
    <property type="protein sequence ID" value="SAL14333.1"/>
    <property type="molecule type" value="Genomic_DNA"/>
</dbReference>
<comment type="caution">
    <text evidence="1">The sequence shown here is derived from an EMBL/GenBank/DDBJ whole genome shotgun (WGS) entry which is preliminary data.</text>
</comment>
<evidence type="ECO:0000313" key="2">
    <source>
        <dbReference type="Proteomes" id="UP000054770"/>
    </source>
</evidence>